<proteinExistence type="predicted"/>
<protein>
    <recommendedName>
        <fullName evidence="3">Protein kinase domain-containing protein</fullName>
    </recommendedName>
</protein>
<gene>
    <name evidence="1" type="ORF">ZHD862_LOCUS16179</name>
</gene>
<reference evidence="1" key="1">
    <citation type="submission" date="2021-02" db="EMBL/GenBank/DDBJ databases">
        <authorList>
            <person name="Nowell W R."/>
        </authorList>
    </citation>
    <scope>NUCLEOTIDE SEQUENCE</scope>
</reference>
<dbReference type="AlphaFoldDB" id="A0A814M181"/>
<dbReference type="InterPro" id="IPR011009">
    <property type="entry name" value="Kinase-like_dom_sf"/>
</dbReference>
<dbReference type="Proteomes" id="UP000663864">
    <property type="component" value="Unassembled WGS sequence"/>
</dbReference>
<accession>A0A814M181</accession>
<name>A0A814M181_9BILA</name>
<organism evidence="1 2">
    <name type="scientific">Rotaria sordida</name>
    <dbReference type="NCBI Taxonomy" id="392033"/>
    <lineage>
        <taxon>Eukaryota</taxon>
        <taxon>Metazoa</taxon>
        <taxon>Spiralia</taxon>
        <taxon>Gnathifera</taxon>
        <taxon>Rotifera</taxon>
        <taxon>Eurotatoria</taxon>
        <taxon>Bdelloidea</taxon>
        <taxon>Philodinida</taxon>
        <taxon>Philodinidae</taxon>
        <taxon>Rotaria</taxon>
    </lineage>
</organism>
<dbReference type="EMBL" id="CAJNOT010000755">
    <property type="protein sequence ID" value="CAF1073077.1"/>
    <property type="molecule type" value="Genomic_DNA"/>
</dbReference>
<sequence length="165" mass="19473">MNYTKLTSLSLTQSENLIDIIEYLYDSNIIHRDIRPNNLMSDKSELPIAGTITYAGYEFLNFCSKIEHNTFWSPSYRYDKTFDLKCVLNIIIYMINENVQAKLNSIEELLSTKEKIPRLLELWENVKNKNTKYSKLLNTINKLTKSSDFQTLKDQLKELYNKKIQ</sequence>
<comment type="caution">
    <text evidence="1">The sequence shown here is derived from an EMBL/GenBank/DDBJ whole genome shotgun (WGS) entry which is preliminary data.</text>
</comment>
<dbReference type="Gene3D" id="1.10.510.10">
    <property type="entry name" value="Transferase(Phosphotransferase) domain 1"/>
    <property type="match status" value="1"/>
</dbReference>
<evidence type="ECO:0000313" key="2">
    <source>
        <dbReference type="Proteomes" id="UP000663864"/>
    </source>
</evidence>
<evidence type="ECO:0000313" key="1">
    <source>
        <dbReference type="EMBL" id="CAF1073077.1"/>
    </source>
</evidence>
<dbReference type="SUPFAM" id="SSF56112">
    <property type="entry name" value="Protein kinase-like (PK-like)"/>
    <property type="match status" value="1"/>
</dbReference>
<evidence type="ECO:0008006" key="3">
    <source>
        <dbReference type="Google" id="ProtNLM"/>
    </source>
</evidence>